<keyword evidence="2" id="KW-0732">Signal</keyword>
<comment type="caution">
    <text evidence="4">The sequence shown here is derived from an EMBL/GenBank/DDBJ whole genome shotgun (WGS) entry which is preliminary data.</text>
</comment>
<dbReference type="GO" id="GO:0004622">
    <property type="term" value="F:phosphatidylcholine lysophospholipase activity"/>
    <property type="evidence" value="ECO:0007669"/>
    <property type="project" value="TreeGrafter"/>
</dbReference>
<dbReference type="Gene3D" id="3.40.50.1110">
    <property type="entry name" value="SGNH hydrolase"/>
    <property type="match status" value="1"/>
</dbReference>
<feature type="compositionally biased region" description="Low complexity" evidence="1">
    <location>
        <begin position="25"/>
        <end position="44"/>
    </location>
</feature>
<dbReference type="InterPro" id="IPR013830">
    <property type="entry name" value="SGNH_hydro"/>
</dbReference>
<protein>
    <recommendedName>
        <fullName evidence="3">SGNH hydrolase-type esterase domain-containing protein</fullName>
    </recommendedName>
</protein>
<reference evidence="4 5" key="1">
    <citation type="journal article" date="2014" name="Genome Announc.">
        <title>Draft Genome Sequence of Lysobacter capsici AZ78, a Bacterium Antagonistic to Plant-Pathogenic Oomycetes.</title>
        <authorList>
            <person name="Puopolo G."/>
            <person name="Sonego P."/>
            <person name="Engelen K."/>
            <person name="Pertot I."/>
        </authorList>
    </citation>
    <scope>NUCLEOTIDE SEQUENCE [LARGE SCALE GENOMIC DNA]</scope>
    <source>
        <strain evidence="4 5">AZ78</strain>
    </source>
</reference>
<gene>
    <name evidence="4" type="ORF">AZ78_0738</name>
</gene>
<dbReference type="PANTHER" id="PTHR30383">
    <property type="entry name" value="THIOESTERASE 1/PROTEASE 1/LYSOPHOSPHOLIPASE L1"/>
    <property type="match status" value="1"/>
</dbReference>
<evidence type="ECO:0000256" key="2">
    <source>
        <dbReference type="SAM" id="SignalP"/>
    </source>
</evidence>
<dbReference type="PANTHER" id="PTHR30383:SF5">
    <property type="entry name" value="SGNH HYDROLASE-TYPE ESTERASE DOMAIN-CONTAINING PROTEIN"/>
    <property type="match status" value="1"/>
</dbReference>
<accession>A0A108U606</accession>
<dbReference type="EMBL" id="JAJA02000001">
    <property type="protein sequence ID" value="KWS03192.1"/>
    <property type="molecule type" value="Genomic_DNA"/>
</dbReference>
<evidence type="ECO:0000256" key="1">
    <source>
        <dbReference type="SAM" id="MobiDB-lite"/>
    </source>
</evidence>
<organism evidence="4 5">
    <name type="scientific">Lysobacter capsici AZ78</name>
    <dbReference type="NCBI Taxonomy" id="1444315"/>
    <lineage>
        <taxon>Bacteria</taxon>
        <taxon>Pseudomonadati</taxon>
        <taxon>Pseudomonadota</taxon>
        <taxon>Gammaproteobacteria</taxon>
        <taxon>Lysobacterales</taxon>
        <taxon>Lysobacteraceae</taxon>
        <taxon>Lysobacter</taxon>
    </lineage>
</organism>
<dbReference type="AlphaFoldDB" id="A0A108U606"/>
<keyword evidence="5" id="KW-1185">Reference proteome</keyword>
<proteinExistence type="predicted"/>
<dbReference type="PROSITE" id="PS51257">
    <property type="entry name" value="PROKAR_LIPOPROTEIN"/>
    <property type="match status" value="1"/>
</dbReference>
<sequence>MHRILSLLLIAALTACAAAPNRQTAVASPDSATTTPAAAAPEGAAPRDSREWEPTVQAWEAEDARVRRMPGAVVFVGSSSIRYWTTLSEDFPGVISINRGYGSSRAYDSVYYADRIVNAYQPRAVVFYAGENDLNEGRSPQQVRDDFAAFVQRVQAGTPKARIGFVSIKPSPSRRAILPQVVQANALIRDYIKTVQGVDYLDVFTPMLDASGEPREELFLADRLHMNRTGYAIWIKVVGPWLAKP</sequence>
<evidence type="ECO:0000313" key="4">
    <source>
        <dbReference type="EMBL" id="KWS03192.1"/>
    </source>
</evidence>
<dbReference type="SUPFAM" id="SSF52266">
    <property type="entry name" value="SGNH hydrolase"/>
    <property type="match status" value="1"/>
</dbReference>
<evidence type="ECO:0000313" key="5">
    <source>
        <dbReference type="Proteomes" id="UP000023435"/>
    </source>
</evidence>
<feature type="region of interest" description="Disordered" evidence="1">
    <location>
        <begin position="25"/>
        <end position="53"/>
    </location>
</feature>
<dbReference type="Proteomes" id="UP000023435">
    <property type="component" value="Unassembled WGS sequence"/>
</dbReference>
<dbReference type="Pfam" id="PF13472">
    <property type="entry name" value="Lipase_GDSL_2"/>
    <property type="match status" value="1"/>
</dbReference>
<dbReference type="CDD" id="cd04502">
    <property type="entry name" value="SGNH_hydrolase_like_7"/>
    <property type="match status" value="1"/>
</dbReference>
<feature type="domain" description="SGNH hydrolase-type esterase" evidence="3">
    <location>
        <begin position="85"/>
        <end position="233"/>
    </location>
</feature>
<evidence type="ECO:0000259" key="3">
    <source>
        <dbReference type="Pfam" id="PF13472"/>
    </source>
</evidence>
<dbReference type="RefSeq" id="WP_324606991.1">
    <property type="nucleotide sequence ID" value="NZ_JAJA02000001.1"/>
</dbReference>
<feature type="signal peptide" evidence="2">
    <location>
        <begin position="1"/>
        <end position="17"/>
    </location>
</feature>
<feature type="chain" id="PRO_5007131573" description="SGNH hydrolase-type esterase domain-containing protein" evidence="2">
    <location>
        <begin position="18"/>
        <end position="245"/>
    </location>
</feature>
<name>A0A108U606_9GAMM</name>
<dbReference type="InterPro" id="IPR036514">
    <property type="entry name" value="SGNH_hydro_sf"/>
</dbReference>
<dbReference type="InterPro" id="IPR051532">
    <property type="entry name" value="Ester_Hydrolysis_Enzymes"/>
</dbReference>